<dbReference type="AlphaFoldDB" id="A0AA87F7P0"/>
<gene>
    <name evidence="1" type="ORF">SSUR61_1829</name>
</gene>
<organism evidence="1 2">
    <name type="scientific">Streptococcus suis R61</name>
    <dbReference type="NCBI Taxonomy" id="996306"/>
    <lineage>
        <taxon>Bacteria</taxon>
        <taxon>Bacillati</taxon>
        <taxon>Bacillota</taxon>
        <taxon>Bacilli</taxon>
        <taxon>Lactobacillales</taxon>
        <taxon>Streptococcaceae</taxon>
        <taxon>Streptococcus</taxon>
    </lineage>
</organism>
<dbReference type="EMBL" id="AEYY01000041">
    <property type="protein sequence ID" value="EHC02412.1"/>
    <property type="molecule type" value="Genomic_DNA"/>
</dbReference>
<name>A0AA87F7P0_STRSU</name>
<dbReference type="Proteomes" id="UP000004014">
    <property type="component" value="Unassembled WGS sequence"/>
</dbReference>
<proteinExistence type="predicted"/>
<protein>
    <submittedName>
        <fullName evidence="1">Uncharacterized protein</fullName>
    </submittedName>
</protein>
<evidence type="ECO:0000313" key="1">
    <source>
        <dbReference type="EMBL" id="EHC02412.1"/>
    </source>
</evidence>
<sequence>MELDTHQIKSTTSVLIFEEYEEGTDRPRCDYCSLKKAS</sequence>
<reference evidence="1 2" key="1">
    <citation type="submission" date="2011-03" db="EMBL/GenBank/DDBJ databases">
        <title>Deep-sequencing identification of multiple resistance mechanism for the high antibiotic-resistance strain Streptococcus suis R61.</title>
        <authorList>
            <person name="Hu P."/>
            <person name="Yang M."/>
            <person name="Jin M."/>
            <person name="Xiao J."/>
        </authorList>
    </citation>
    <scope>NUCLEOTIDE SEQUENCE [LARGE SCALE GENOMIC DNA]</scope>
    <source>
        <strain evidence="1 2">R61</strain>
    </source>
</reference>
<accession>A0AA87F7P0</accession>
<evidence type="ECO:0000313" key="2">
    <source>
        <dbReference type="Proteomes" id="UP000004014"/>
    </source>
</evidence>
<comment type="caution">
    <text evidence="1">The sequence shown here is derived from an EMBL/GenBank/DDBJ whole genome shotgun (WGS) entry which is preliminary data.</text>
</comment>